<protein>
    <submittedName>
        <fullName evidence="2">Uncharacterized protein</fullName>
    </submittedName>
</protein>
<name>A0A0A9EKS3_ARUDO</name>
<accession>A0A0A9EKS3</accession>
<evidence type="ECO:0000313" key="2">
    <source>
        <dbReference type="EMBL" id="JAE01360.1"/>
    </source>
</evidence>
<sequence length="27" mass="3118">MMLAFSREKHKRHRDAASQQHSSALHG</sequence>
<feature type="region of interest" description="Disordered" evidence="1">
    <location>
        <begin position="1"/>
        <end position="27"/>
    </location>
</feature>
<dbReference type="EMBL" id="GBRH01196536">
    <property type="protein sequence ID" value="JAE01360.1"/>
    <property type="molecule type" value="Transcribed_RNA"/>
</dbReference>
<reference evidence="2" key="2">
    <citation type="journal article" date="2015" name="Data Brief">
        <title>Shoot transcriptome of the giant reed, Arundo donax.</title>
        <authorList>
            <person name="Barrero R.A."/>
            <person name="Guerrero F.D."/>
            <person name="Moolhuijzen P."/>
            <person name="Goolsby J.A."/>
            <person name="Tidwell J."/>
            <person name="Bellgard S.E."/>
            <person name="Bellgard M.I."/>
        </authorList>
    </citation>
    <scope>NUCLEOTIDE SEQUENCE</scope>
    <source>
        <tissue evidence="2">Shoot tissue taken approximately 20 cm above the soil surface</tissue>
    </source>
</reference>
<evidence type="ECO:0000256" key="1">
    <source>
        <dbReference type="SAM" id="MobiDB-lite"/>
    </source>
</evidence>
<proteinExistence type="predicted"/>
<organism evidence="2">
    <name type="scientific">Arundo donax</name>
    <name type="common">Giant reed</name>
    <name type="synonym">Donax arundinaceus</name>
    <dbReference type="NCBI Taxonomy" id="35708"/>
    <lineage>
        <taxon>Eukaryota</taxon>
        <taxon>Viridiplantae</taxon>
        <taxon>Streptophyta</taxon>
        <taxon>Embryophyta</taxon>
        <taxon>Tracheophyta</taxon>
        <taxon>Spermatophyta</taxon>
        <taxon>Magnoliopsida</taxon>
        <taxon>Liliopsida</taxon>
        <taxon>Poales</taxon>
        <taxon>Poaceae</taxon>
        <taxon>PACMAD clade</taxon>
        <taxon>Arundinoideae</taxon>
        <taxon>Arundineae</taxon>
        <taxon>Arundo</taxon>
    </lineage>
</organism>
<dbReference type="AlphaFoldDB" id="A0A0A9EKS3"/>
<feature type="compositionally biased region" description="Polar residues" evidence="1">
    <location>
        <begin position="17"/>
        <end position="27"/>
    </location>
</feature>
<reference evidence="2" key="1">
    <citation type="submission" date="2014-09" db="EMBL/GenBank/DDBJ databases">
        <authorList>
            <person name="Magalhaes I.L.F."/>
            <person name="Oliveira U."/>
            <person name="Santos F.R."/>
            <person name="Vidigal T.H.D.A."/>
            <person name="Brescovit A.D."/>
            <person name="Santos A.J."/>
        </authorList>
    </citation>
    <scope>NUCLEOTIDE SEQUENCE</scope>
    <source>
        <tissue evidence="2">Shoot tissue taken approximately 20 cm above the soil surface</tissue>
    </source>
</reference>